<evidence type="ECO:0000259" key="2">
    <source>
        <dbReference type="Pfam" id="PF13524"/>
    </source>
</evidence>
<reference evidence="4" key="1">
    <citation type="submission" date="2015-02" db="EMBL/GenBank/DDBJ databases">
        <title>Draft Genome of Frankia sp. CpI1-S.</title>
        <authorList>
            <person name="Oshone R.T."/>
            <person name="Ngom M."/>
            <person name="Ghodhbane-Gtari F."/>
            <person name="Gtari M."/>
            <person name="Morris K."/>
            <person name="Thomas K."/>
            <person name="Sen A."/>
            <person name="Tisa L.S."/>
        </authorList>
    </citation>
    <scope>NUCLEOTIDE SEQUENCE [LARGE SCALE GENOMIC DNA]</scope>
    <source>
        <strain evidence="4">CpI1-S</strain>
    </source>
</reference>
<evidence type="ECO:0000256" key="1">
    <source>
        <dbReference type="SAM" id="MobiDB-lite"/>
    </source>
</evidence>
<keyword evidence="4" id="KW-1185">Reference proteome</keyword>
<evidence type="ECO:0000313" key="4">
    <source>
        <dbReference type="Proteomes" id="UP000032545"/>
    </source>
</evidence>
<name>A0A0D8BNL3_9ACTN</name>
<protein>
    <recommendedName>
        <fullName evidence="2">Spore protein YkvP/CgeB glycosyl transferase-like domain-containing protein</fullName>
    </recommendedName>
</protein>
<dbReference type="PATRIC" id="fig|1502723.3.peg.265"/>
<feature type="domain" description="Spore protein YkvP/CgeB glycosyl transferase-like" evidence="2">
    <location>
        <begin position="210"/>
        <end position="355"/>
    </location>
</feature>
<comment type="caution">
    <text evidence="3">The sequence shown here is derived from an EMBL/GenBank/DDBJ whole genome shotgun (WGS) entry which is preliminary data.</text>
</comment>
<reference evidence="3 4" key="2">
    <citation type="journal article" date="2016" name="Genome Announc.">
        <title>Permanent Draft Genome Sequences for Two Variants of Frankia sp. Strain CpI1, the First Frankia Strain Isolated from Root Nodules of Comptonia peregrina.</title>
        <authorList>
            <person name="Oshone R."/>
            <person name="Hurst S.G.IV."/>
            <person name="Abebe-Akele F."/>
            <person name="Simpson S."/>
            <person name="Morris K."/>
            <person name="Thomas W.K."/>
            <person name="Tisa L.S."/>
        </authorList>
    </citation>
    <scope>NUCLEOTIDE SEQUENCE [LARGE SCALE GENOMIC DNA]</scope>
    <source>
        <strain evidence="4">CpI1-S</strain>
    </source>
</reference>
<organism evidence="3 4">
    <name type="scientific">Frankia torreyi</name>
    <dbReference type="NCBI Taxonomy" id="1856"/>
    <lineage>
        <taxon>Bacteria</taxon>
        <taxon>Bacillati</taxon>
        <taxon>Actinomycetota</taxon>
        <taxon>Actinomycetes</taxon>
        <taxon>Frankiales</taxon>
        <taxon>Frankiaceae</taxon>
        <taxon>Frankia</taxon>
    </lineage>
</organism>
<sequence>MKVTEHVGRDAASSMDARSAGTPTVGTPSVGALRVGVVGPVGLDDFADNIVDCLPDLGVHAVALGPAVPLPRGRWLAGAALAARTVSDRPDHLHQRRLIDRVERENLDVVLSADARLLPSTVRTLRRRGVRVGLWFPDAVVNLGRQYLLMGDYDALFLSDPLLTRRLSDVLDLPAWYLPEACNPARHRPPSAVDDEAHAVFVGNTYGVRVRLVHQLLDAGIAVRLYGPPPPRWLRDPRVLACHTGRFVTGTAKAAVFRGALAVINALHPAEMESVNCRLFEATACGATVVCERRAALPELFTEEREILGFTDFAELMAHLKRCAADRAGVRALGDAARARSHRDHTYQQRLDTLLSVLL</sequence>
<dbReference type="EMBL" id="JYFN01000001">
    <property type="protein sequence ID" value="KJE25624.1"/>
    <property type="molecule type" value="Genomic_DNA"/>
</dbReference>
<dbReference type="AlphaFoldDB" id="A0A0D8BNL3"/>
<dbReference type="Gene3D" id="3.40.50.2000">
    <property type="entry name" value="Glycogen Phosphorylase B"/>
    <property type="match status" value="1"/>
</dbReference>
<gene>
    <name evidence="3" type="ORF">FF36_00240</name>
</gene>
<dbReference type="Pfam" id="PF13524">
    <property type="entry name" value="Glyco_trans_1_2"/>
    <property type="match status" value="1"/>
</dbReference>
<evidence type="ECO:0000313" key="3">
    <source>
        <dbReference type="EMBL" id="KJE25624.1"/>
    </source>
</evidence>
<feature type="compositionally biased region" description="Low complexity" evidence="1">
    <location>
        <begin position="10"/>
        <end position="20"/>
    </location>
</feature>
<feature type="region of interest" description="Disordered" evidence="1">
    <location>
        <begin position="1"/>
        <end position="26"/>
    </location>
</feature>
<dbReference type="Proteomes" id="UP000032545">
    <property type="component" value="Unassembled WGS sequence"/>
</dbReference>
<dbReference type="InterPro" id="IPR055259">
    <property type="entry name" value="YkvP/CgeB_Glyco_trans-like"/>
</dbReference>
<dbReference type="SUPFAM" id="SSF53756">
    <property type="entry name" value="UDP-Glycosyltransferase/glycogen phosphorylase"/>
    <property type="match status" value="1"/>
</dbReference>
<accession>A0A0D8BNL3</accession>
<proteinExistence type="predicted"/>